<keyword evidence="1" id="KW-0732">Signal</keyword>
<organism evidence="3 4">
    <name type="scientific">Chryseobacterium formosus</name>
    <dbReference type="NCBI Taxonomy" id="1537363"/>
    <lineage>
        <taxon>Bacteria</taxon>
        <taxon>Pseudomonadati</taxon>
        <taxon>Bacteroidota</taxon>
        <taxon>Flavobacteriia</taxon>
        <taxon>Flavobacteriales</taxon>
        <taxon>Weeksellaceae</taxon>
        <taxon>Chryseobacterium group</taxon>
        <taxon>Chryseobacterium</taxon>
    </lineage>
</organism>
<feature type="domain" description="Outer membrane protein beta-barrel" evidence="2">
    <location>
        <begin position="17"/>
        <end position="206"/>
    </location>
</feature>
<evidence type="ECO:0000256" key="1">
    <source>
        <dbReference type="SAM" id="SignalP"/>
    </source>
</evidence>
<sequence length="230" mass="24664">MKKLILGIAVLSTSLAFAQTTPTSTSSSSPVRFGLKAGMNVASLSKDAGLEDQKSKIGFNAGVFANIPIAESFSIQPEVLYNQLGAKVESRDEFTVLGTTTRNVQSYSTNLDYISVPVMFQYNFVPNFYIEAGPEFGFMVSAKNKGDRTTTVTNASGTSTSTASYTDDINKDNLNTFNFGVGIGAGYYFTDNIGLTARYTAGVTDVAKDRPSGSDATRNNNFQVGLAFKF</sequence>
<dbReference type="RefSeq" id="WP_267266155.1">
    <property type="nucleotide sequence ID" value="NZ_JAOVZW010000015.1"/>
</dbReference>
<protein>
    <submittedName>
        <fullName evidence="3">PorT family protein</fullName>
    </submittedName>
</protein>
<feature type="chain" id="PRO_5046625620" evidence="1">
    <location>
        <begin position="19"/>
        <end position="230"/>
    </location>
</feature>
<evidence type="ECO:0000259" key="2">
    <source>
        <dbReference type="Pfam" id="PF13568"/>
    </source>
</evidence>
<dbReference type="EMBL" id="JAOVZW010000015">
    <property type="protein sequence ID" value="MCX8524872.1"/>
    <property type="molecule type" value="Genomic_DNA"/>
</dbReference>
<evidence type="ECO:0000313" key="3">
    <source>
        <dbReference type="EMBL" id="MCX8524872.1"/>
    </source>
</evidence>
<comment type="caution">
    <text evidence="3">The sequence shown here is derived from an EMBL/GenBank/DDBJ whole genome shotgun (WGS) entry which is preliminary data.</text>
</comment>
<proteinExistence type="predicted"/>
<dbReference type="InterPro" id="IPR025665">
    <property type="entry name" value="Beta-barrel_OMP_2"/>
</dbReference>
<dbReference type="Pfam" id="PF13568">
    <property type="entry name" value="OMP_b-brl_2"/>
    <property type="match status" value="1"/>
</dbReference>
<evidence type="ECO:0000313" key="4">
    <source>
        <dbReference type="Proteomes" id="UP001073122"/>
    </source>
</evidence>
<name>A0ABT3XRW0_9FLAO</name>
<reference evidence="3" key="1">
    <citation type="submission" date="2022-10" db="EMBL/GenBank/DDBJ databases">
        <title>Chryseobacterium sp. nov., a novel bacterial species.</title>
        <authorList>
            <person name="Cao Y."/>
        </authorList>
    </citation>
    <scope>NUCLEOTIDE SEQUENCE</scope>
    <source>
        <strain evidence="3">CCTCC AB2015118</strain>
    </source>
</reference>
<feature type="signal peptide" evidence="1">
    <location>
        <begin position="1"/>
        <end position="18"/>
    </location>
</feature>
<dbReference type="SUPFAM" id="SSF56925">
    <property type="entry name" value="OMPA-like"/>
    <property type="match status" value="1"/>
</dbReference>
<dbReference type="InterPro" id="IPR011250">
    <property type="entry name" value="OMP/PagP_B-barrel"/>
</dbReference>
<keyword evidence="4" id="KW-1185">Reference proteome</keyword>
<gene>
    <name evidence="3" type="ORF">OF897_13210</name>
</gene>
<dbReference type="Proteomes" id="UP001073122">
    <property type="component" value="Unassembled WGS sequence"/>
</dbReference>
<accession>A0ABT3XRW0</accession>